<dbReference type="Proteomes" id="UP000591131">
    <property type="component" value="Unassembled WGS sequence"/>
</dbReference>
<accession>A0A7J6M4N4</accession>
<proteinExistence type="inferred from homology"/>
<gene>
    <name evidence="4" type="primary">ABHD3_2</name>
    <name evidence="4" type="ORF">FOL47_004037</name>
</gene>
<dbReference type="InterPro" id="IPR029058">
    <property type="entry name" value="AB_hydrolase_fold"/>
</dbReference>
<dbReference type="GO" id="GO:0047372">
    <property type="term" value="F:monoacylglycerol lipase activity"/>
    <property type="evidence" value="ECO:0007669"/>
    <property type="project" value="TreeGrafter"/>
</dbReference>
<dbReference type="InterPro" id="IPR000073">
    <property type="entry name" value="AB_hydrolase_1"/>
</dbReference>
<organism evidence="4 5">
    <name type="scientific">Perkinsus chesapeaki</name>
    <name type="common">Clam parasite</name>
    <name type="synonym">Perkinsus andrewsi</name>
    <dbReference type="NCBI Taxonomy" id="330153"/>
    <lineage>
        <taxon>Eukaryota</taxon>
        <taxon>Sar</taxon>
        <taxon>Alveolata</taxon>
        <taxon>Perkinsozoa</taxon>
        <taxon>Perkinsea</taxon>
        <taxon>Perkinsida</taxon>
        <taxon>Perkinsidae</taxon>
        <taxon>Perkinsus</taxon>
    </lineage>
</organism>
<reference evidence="4 5" key="1">
    <citation type="submission" date="2020-04" db="EMBL/GenBank/DDBJ databases">
        <title>Perkinsus chesapeaki whole genome sequence.</title>
        <authorList>
            <person name="Bogema D.R."/>
        </authorList>
    </citation>
    <scope>NUCLEOTIDE SEQUENCE [LARGE SCALE GENOMIC DNA]</scope>
    <source>
        <strain evidence="4">ATCC PRA-425</strain>
    </source>
</reference>
<dbReference type="GO" id="GO:0034338">
    <property type="term" value="F:short-chain carboxylesterase activity"/>
    <property type="evidence" value="ECO:0007669"/>
    <property type="project" value="TreeGrafter"/>
</dbReference>
<sequence>MAAVTQRTSGAARRSEGGSNRPRPNMQVDKFWDTVCANTHPSPQVEVPTQSPMARRPSPWWTLLSLMRLTIEAFRWVIIPILGLAPLLLKPFTIYGLAACLLLATYLSVTSDRYRPKGRATPGIEGHTEGTEFGKLVEDLLEARARAFNPTPYAINGHLATAIPFMLQRYKTPQLKRRWMYTKEEGRPSQSIALDWCLPAGSIVKGIVIVLAGINGSPKEGYVIDMIQTAIGQSYAVCCLISRGSSNTPVVGGPEDEGCGSRVTDVEEVINICHKITDSHLPVSLVGYSLGGIIATNSVARLGSKLKGKLICCVSISGGLKMYENYDFPAAIDLWQPLIAYELKRTVVGQSIRRSGFKPANAKWYDSDRTVLDIDKDIIAPSHGYKDFIDYYHHLSAISPLTNNKGKDIAVPTLCVHAYDDPVIHVDSAGQLPKDTSHYLFTFVTPSGGHVGWPQGWAPWKNGYGWVSNTALAFMNMVACNPTAVEKHNQLP</sequence>
<dbReference type="Gene3D" id="3.40.50.1820">
    <property type="entry name" value="alpha/beta hydrolase"/>
    <property type="match status" value="1"/>
</dbReference>
<dbReference type="SUPFAM" id="SSF53474">
    <property type="entry name" value="alpha/beta-Hydrolases"/>
    <property type="match status" value="1"/>
</dbReference>
<feature type="region of interest" description="Disordered" evidence="2">
    <location>
        <begin position="1"/>
        <end position="26"/>
    </location>
</feature>
<dbReference type="EMBL" id="JAAPAO010000232">
    <property type="protein sequence ID" value="KAF4666538.1"/>
    <property type="molecule type" value="Genomic_DNA"/>
</dbReference>
<feature type="domain" description="AB hydrolase-1" evidence="3">
    <location>
        <begin position="208"/>
        <end position="451"/>
    </location>
</feature>
<dbReference type="PANTHER" id="PTHR10794">
    <property type="entry name" value="ABHYDROLASE DOMAIN-CONTAINING PROTEIN"/>
    <property type="match status" value="1"/>
</dbReference>
<dbReference type="OrthoDB" id="437070at2759"/>
<dbReference type="AlphaFoldDB" id="A0A7J6M4N4"/>
<comment type="caution">
    <text evidence="4">The sequence shown here is derived from an EMBL/GenBank/DDBJ whole genome shotgun (WGS) entry which is preliminary data.</text>
</comment>
<evidence type="ECO:0000313" key="5">
    <source>
        <dbReference type="Proteomes" id="UP000591131"/>
    </source>
</evidence>
<evidence type="ECO:0000256" key="2">
    <source>
        <dbReference type="SAM" id="MobiDB-lite"/>
    </source>
</evidence>
<protein>
    <submittedName>
        <fullName evidence="4">Phospholipase abhd3</fullName>
    </submittedName>
</protein>
<evidence type="ECO:0000256" key="1">
    <source>
        <dbReference type="ARBA" id="ARBA00010884"/>
    </source>
</evidence>
<comment type="similarity">
    <text evidence="1">Belongs to the AB hydrolase superfamily. AB hydrolase 4 family.</text>
</comment>
<keyword evidence="5" id="KW-1185">Reference proteome</keyword>
<evidence type="ECO:0000313" key="4">
    <source>
        <dbReference type="EMBL" id="KAF4666538.1"/>
    </source>
</evidence>
<name>A0A7J6M4N4_PERCH</name>
<dbReference type="Pfam" id="PF00561">
    <property type="entry name" value="Abhydrolase_1"/>
    <property type="match status" value="1"/>
</dbReference>
<dbReference type="PANTHER" id="PTHR10794:SF63">
    <property type="entry name" value="ALPHA_BETA HYDROLASE 1, ISOFORM A"/>
    <property type="match status" value="1"/>
</dbReference>
<evidence type="ECO:0000259" key="3">
    <source>
        <dbReference type="Pfam" id="PF00561"/>
    </source>
</evidence>
<dbReference type="InterPro" id="IPR050960">
    <property type="entry name" value="AB_hydrolase_4_sf"/>
</dbReference>